<dbReference type="Proteomes" id="UP000314982">
    <property type="component" value="Unassembled WGS sequence"/>
</dbReference>
<keyword evidence="13" id="KW-1185">Reference proteome</keyword>
<dbReference type="Pfam" id="PF00664">
    <property type="entry name" value="ABC_membrane"/>
    <property type="match status" value="1"/>
</dbReference>
<evidence type="ECO:0000256" key="3">
    <source>
        <dbReference type="ARBA" id="ARBA00022741"/>
    </source>
</evidence>
<dbReference type="SUPFAM" id="SSF90123">
    <property type="entry name" value="ABC transporter transmembrane region"/>
    <property type="match status" value="1"/>
</dbReference>
<dbReference type="GO" id="GO:0016887">
    <property type="term" value="F:ATP hydrolysis activity"/>
    <property type="evidence" value="ECO:0007669"/>
    <property type="project" value="InterPro"/>
</dbReference>
<evidence type="ECO:0000256" key="7">
    <source>
        <dbReference type="ARBA" id="ARBA00023136"/>
    </source>
</evidence>
<dbReference type="GO" id="GO:0015421">
    <property type="term" value="F:ABC-type oligopeptide transporter activity"/>
    <property type="evidence" value="ECO:0007669"/>
    <property type="project" value="TreeGrafter"/>
</dbReference>
<evidence type="ECO:0000256" key="8">
    <source>
        <dbReference type="SAM" id="Phobius"/>
    </source>
</evidence>
<reference evidence="12" key="3">
    <citation type="submission" date="2025-09" db="UniProtKB">
        <authorList>
            <consortium name="Ensembl"/>
        </authorList>
    </citation>
    <scope>IDENTIFICATION</scope>
</reference>
<dbReference type="InterPro" id="IPR039421">
    <property type="entry name" value="Type_1_exporter"/>
</dbReference>
<evidence type="ECO:0000256" key="2">
    <source>
        <dbReference type="ARBA" id="ARBA00022692"/>
    </source>
</evidence>
<dbReference type="InterPro" id="IPR027417">
    <property type="entry name" value="P-loop_NTPase"/>
</dbReference>
<reference evidence="12" key="2">
    <citation type="submission" date="2025-08" db="UniProtKB">
        <authorList>
            <consortium name="Ensembl"/>
        </authorList>
    </citation>
    <scope>IDENTIFICATION</scope>
</reference>
<dbReference type="SMART" id="SM00382">
    <property type="entry name" value="AAA"/>
    <property type="match status" value="1"/>
</dbReference>
<dbReference type="InterPro" id="IPR003439">
    <property type="entry name" value="ABC_transporter-like_ATP-bd"/>
</dbReference>
<evidence type="ECO:0000259" key="11">
    <source>
        <dbReference type="PROSITE" id="PS50977"/>
    </source>
</evidence>
<dbReference type="PROSITE" id="PS50893">
    <property type="entry name" value="ABC_TRANSPORTER_2"/>
    <property type="match status" value="1"/>
</dbReference>
<protein>
    <submittedName>
        <fullName evidence="12">Uncharacterized protein</fullName>
    </submittedName>
</protein>
<dbReference type="InterPro" id="IPR011527">
    <property type="entry name" value="ABC1_TM_dom"/>
</dbReference>
<dbReference type="Pfam" id="PF00005">
    <property type="entry name" value="ABC_tran"/>
    <property type="match status" value="1"/>
</dbReference>
<evidence type="ECO:0000256" key="6">
    <source>
        <dbReference type="ARBA" id="ARBA00023125"/>
    </source>
</evidence>
<dbReference type="AlphaFoldDB" id="A0A4W5LQP4"/>
<comment type="subcellular location">
    <subcellularLocation>
        <location evidence="1">Membrane</location>
        <topology evidence="1">Multi-pass membrane protein</topology>
    </subcellularLocation>
</comment>
<feature type="transmembrane region" description="Helical" evidence="8">
    <location>
        <begin position="239"/>
        <end position="258"/>
    </location>
</feature>
<dbReference type="PANTHER" id="PTHR43394">
    <property type="entry name" value="ATP-DEPENDENT PERMEASE MDL1, MITOCHONDRIAL"/>
    <property type="match status" value="1"/>
</dbReference>
<dbReference type="STRING" id="62062.ENSHHUP00000028541"/>
<dbReference type="GO" id="GO:0016020">
    <property type="term" value="C:membrane"/>
    <property type="evidence" value="ECO:0007669"/>
    <property type="project" value="UniProtKB-SubCell"/>
</dbReference>
<dbReference type="Pfam" id="PF00440">
    <property type="entry name" value="TetR_N"/>
    <property type="match status" value="1"/>
</dbReference>
<keyword evidence="3" id="KW-0547">Nucleotide-binding</keyword>
<evidence type="ECO:0000313" key="13">
    <source>
        <dbReference type="Proteomes" id="UP000314982"/>
    </source>
</evidence>
<name>A0A4W5LQP4_9TELE</name>
<evidence type="ECO:0000259" key="10">
    <source>
        <dbReference type="PROSITE" id="PS50929"/>
    </source>
</evidence>
<proteinExistence type="predicted"/>
<dbReference type="InterPro" id="IPR003593">
    <property type="entry name" value="AAA+_ATPase"/>
</dbReference>
<dbReference type="SUPFAM" id="SSF46689">
    <property type="entry name" value="Homeodomain-like"/>
    <property type="match status" value="1"/>
</dbReference>
<feature type="domain" description="HTH tetR-type" evidence="11">
    <location>
        <begin position="24"/>
        <end position="84"/>
    </location>
</feature>
<evidence type="ECO:0000259" key="9">
    <source>
        <dbReference type="PROSITE" id="PS50893"/>
    </source>
</evidence>
<dbReference type="PANTHER" id="PTHR43394:SF4">
    <property type="entry name" value="TOXIN SECRETION ABC TRANSPORTER ATP-BINDING PROTEIN"/>
    <property type="match status" value="1"/>
</dbReference>
<organism evidence="12 13">
    <name type="scientific">Hucho hucho</name>
    <name type="common">huchen</name>
    <dbReference type="NCBI Taxonomy" id="62062"/>
    <lineage>
        <taxon>Eukaryota</taxon>
        <taxon>Metazoa</taxon>
        <taxon>Chordata</taxon>
        <taxon>Craniata</taxon>
        <taxon>Vertebrata</taxon>
        <taxon>Euteleostomi</taxon>
        <taxon>Actinopterygii</taxon>
        <taxon>Neopterygii</taxon>
        <taxon>Teleostei</taxon>
        <taxon>Protacanthopterygii</taxon>
        <taxon>Salmoniformes</taxon>
        <taxon>Salmonidae</taxon>
        <taxon>Salmoninae</taxon>
        <taxon>Hucho</taxon>
    </lineage>
</organism>
<dbReference type="Ensembl" id="ENSHHUT00000029720.1">
    <property type="protein sequence ID" value="ENSHHUP00000028541.1"/>
    <property type="gene ID" value="ENSHHUG00000018193.1"/>
</dbReference>
<dbReference type="Gene3D" id="1.10.10.60">
    <property type="entry name" value="Homeodomain-like"/>
    <property type="match status" value="1"/>
</dbReference>
<feature type="transmembrane region" description="Helical" evidence="8">
    <location>
        <begin position="128"/>
        <end position="150"/>
    </location>
</feature>
<keyword evidence="7 8" id="KW-0472">Membrane</keyword>
<dbReference type="InterPro" id="IPR036640">
    <property type="entry name" value="ABC1_TM_sf"/>
</dbReference>
<feature type="transmembrane region" description="Helical" evidence="8">
    <location>
        <begin position="353"/>
        <end position="372"/>
    </location>
</feature>
<feature type="transmembrane region" description="Helical" evidence="8">
    <location>
        <begin position="162"/>
        <end position="184"/>
    </location>
</feature>
<dbReference type="GO" id="GO:0003677">
    <property type="term" value="F:DNA binding"/>
    <property type="evidence" value="ECO:0007669"/>
    <property type="project" value="UniProtKB-KW"/>
</dbReference>
<feature type="domain" description="ABC transmembrane type-1" evidence="10">
    <location>
        <begin position="128"/>
        <end position="407"/>
    </location>
</feature>
<accession>A0A4W5LQP4</accession>
<keyword evidence="2 8" id="KW-0812">Transmembrane</keyword>
<dbReference type="GO" id="GO:0005524">
    <property type="term" value="F:ATP binding"/>
    <property type="evidence" value="ECO:0007669"/>
    <property type="project" value="UniProtKB-KW"/>
</dbReference>
<dbReference type="SUPFAM" id="SSF52540">
    <property type="entry name" value="P-loop containing nucleoside triphosphate hydrolases"/>
    <property type="match status" value="1"/>
</dbReference>
<dbReference type="InterPro" id="IPR009057">
    <property type="entry name" value="Homeodomain-like_sf"/>
</dbReference>
<dbReference type="Gene3D" id="3.40.50.300">
    <property type="entry name" value="P-loop containing nucleotide triphosphate hydrolases"/>
    <property type="match status" value="1"/>
</dbReference>
<keyword evidence="6" id="KW-0238">DNA-binding</keyword>
<dbReference type="InterPro" id="IPR001647">
    <property type="entry name" value="HTH_TetR"/>
</dbReference>
<keyword evidence="5 8" id="KW-1133">Transmembrane helix</keyword>
<evidence type="ECO:0000256" key="4">
    <source>
        <dbReference type="ARBA" id="ARBA00022840"/>
    </source>
</evidence>
<dbReference type="PROSITE" id="PS50929">
    <property type="entry name" value="ABC_TM1F"/>
    <property type="match status" value="1"/>
</dbReference>
<evidence type="ECO:0000256" key="5">
    <source>
        <dbReference type="ARBA" id="ARBA00022989"/>
    </source>
</evidence>
<feature type="domain" description="ABC transporter" evidence="9">
    <location>
        <begin position="440"/>
        <end position="661"/>
    </location>
</feature>
<keyword evidence="4" id="KW-0067">ATP-binding</keyword>
<reference evidence="13" key="1">
    <citation type="submission" date="2018-06" db="EMBL/GenBank/DDBJ databases">
        <title>Genome assembly of Danube salmon.</title>
        <authorList>
            <person name="Macqueen D.J."/>
            <person name="Gundappa M.K."/>
        </authorList>
    </citation>
    <scope>NUCLEOTIDE SEQUENCE [LARGE SCALE GENOMIC DNA]</scope>
</reference>
<dbReference type="Gene3D" id="1.20.1560.10">
    <property type="entry name" value="ABC transporter type 1, transmembrane domain"/>
    <property type="match status" value="1"/>
</dbReference>
<feature type="transmembrane region" description="Helical" evidence="8">
    <location>
        <begin position="264"/>
        <end position="283"/>
    </location>
</feature>
<evidence type="ECO:0000313" key="12">
    <source>
        <dbReference type="Ensembl" id="ENSHHUP00000028541.1"/>
    </source>
</evidence>
<sequence>MDQILSNIKIQVNPKIFVKDPETSALGKRIIEQSILLIDEIGFDDFTFKKLGEKIGSNESSIYRYFENKHKLLVYLSSWYWSWMEYRLVFATSNYSNTWEKLKKAITVVTEKRLFNLLELDKKDVSQIFFYAIFSGLVSLSLPLGIQAIVNFIQSGRVSASWIVLVILVVIGVALVGILALMQLRITENLQQKIFVRSSFEFASRLPRIEFKELYGHYPPELANRFFDTLTIQKGTSKLLVDFSAAILQIVFGIILLSLYHPSFIIFGLSLLALLYIIFRYSYNKGIETSLKTSKNKYKIASWLQEIARNNFSFRNELNYDYALEKNNSILKDYLYCRENHFSVIKRQFSHLILFKVVITASLLIIGGYLVLSQEMNIGQFVAAEIIILLVISSVEKIILGLETFYDVLTAVEKIGQVTDMELEEEYPVERKSCYTNISLETENVNFQFPDTNFGILNNISLKINPGEKILIDGENGSGKTTLIRVLSGLLHPTSGNFFINDDTFRKIDIKQYRSRIGSIIQGETPFEGTILENITFNDKNISTEDLKWALDAVQLTAFVKTLPKGLDTKIFPEGKELSSSNAQKILLARSIIHKPNILFYEEPTDRMDTNVANEIIDFITSEKNKWTVIVSSQNPHWLTKCTREITMQKEHVKYIQQKQTE</sequence>
<evidence type="ECO:0000256" key="1">
    <source>
        <dbReference type="ARBA" id="ARBA00004141"/>
    </source>
</evidence>
<dbReference type="PROSITE" id="PS50977">
    <property type="entry name" value="HTH_TETR_2"/>
    <property type="match status" value="1"/>
</dbReference>